<reference evidence="2 3" key="1">
    <citation type="submission" date="2020-08" db="EMBL/GenBank/DDBJ databases">
        <title>Sequencing the genomes of 1000 actinobacteria strains.</title>
        <authorList>
            <person name="Klenk H.-P."/>
        </authorList>
    </citation>
    <scope>NUCLEOTIDE SEQUENCE [LARGE SCALE GENOMIC DNA]</scope>
    <source>
        <strain evidence="2 3">DSM 44593</strain>
    </source>
</reference>
<dbReference type="Pfam" id="PF02796">
    <property type="entry name" value="HTH_7"/>
    <property type="match status" value="1"/>
</dbReference>
<dbReference type="AlphaFoldDB" id="A0A841ECP9"/>
<protein>
    <submittedName>
        <fullName evidence="2">Putative DNA-binding protein YlxM (UPF0122 family)</fullName>
    </submittedName>
</protein>
<dbReference type="GO" id="GO:0000150">
    <property type="term" value="F:DNA strand exchange activity"/>
    <property type="evidence" value="ECO:0007669"/>
    <property type="project" value="InterPro"/>
</dbReference>
<dbReference type="Proteomes" id="UP000578077">
    <property type="component" value="Unassembled WGS sequence"/>
</dbReference>
<evidence type="ECO:0000313" key="3">
    <source>
        <dbReference type="Proteomes" id="UP000578077"/>
    </source>
</evidence>
<dbReference type="EMBL" id="JACHLY010000002">
    <property type="protein sequence ID" value="MBB6000915.1"/>
    <property type="molecule type" value="Genomic_DNA"/>
</dbReference>
<dbReference type="InterPro" id="IPR006120">
    <property type="entry name" value="Resolvase_HTH_dom"/>
</dbReference>
<dbReference type="GO" id="GO:0003677">
    <property type="term" value="F:DNA binding"/>
    <property type="evidence" value="ECO:0007669"/>
    <property type="project" value="UniProtKB-KW"/>
</dbReference>
<sequence length="59" mass="6469">MRTCEGMAVAKTNGELSQKQQAELRGLHTSGDDTIADLTELFSVSRPTVYRTLQRNSGV</sequence>
<evidence type="ECO:0000313" key="2">
    <source>
        <dbReference type="EMBL" id="MBB6000915.1"/>
    </source>
</evidence>
<name>A0A841ECP9_9ACTN</name>
<proteinExistence type="predicted"/>
<keyword evidence="3" id="KW-1185">Reference proteome</keyword>
<keyword evidence="2" id="KW-0238">DNA-binding</keyword>
<organism evidence="2 3">
    <name type="scientific">Streptomonospora salina</name>
    <dbReference type="NCBI Taxonomy" id="104205"/>
    <lineage>
        <taxon>Bacteria</taxon>
        <taxon>Bacillati</taxon>
        <taxon>Actinomycetota</taxon>
        <taxon>Actinomycetes</taxon>
        <taxon>Streptosporangiales</taxon>
        <taxon>Nocardiopsidaceae</taxon>
        <taxon>Streptomonospora</taxon>
    </lineage>
</organism>
<comment type="caution">
    <text evidence="2">The sequence shown here is derived from an EMBL/GenBank/DDBJ whole genome shotgun (WGS) entry which is preliminary data.</text>
</comment>
<accession>A0A841ECP9</accession>
<feature type="domain" description="Resolvase HTH" evidence="1">
    <location>
        <begin position="16"/>
        <end position="53"/>
    </location>
</feature>
<dbReference type="RefSeq" id="WP_184639819.1">
    <property type="nucleotide sequence ID" value="NZ_BAABKT010000017.1"/>
</dbReference>
<evidence type="ECO:0000259" key="1">
    <source>
        <dbReference type="Pfam" id="PF02796"/>
    </source>
</evidence>
<gene>
    <name evidence="2" type="ORF">HNR25_004744</name>
</gene>